<dbReference type="CDD" id="cd03230">
    <property type="entry name" value="ABC_DR_subfamily_A"/>
    <property type="match status" value="1"/>
</dbReference>
<dbReference type="InterPro" id="IPR050763">
    <property type="entry name" value="ABC_transporter_ATP-binding"/>
</dbReference>
<organism evidence="6 7">
    <name type="scientific">Mesoplasma syrphidae</name>
    <dbReference type="NCBI Taxonomy" id="225999"/>
    <lineage>
        <taxon>Bacteria</taxon>
        <taxon>Bacillati</taxon>
        <taxon>Mycoplasmatota</taxon>
        <taxon>Mollicutes</taxon>
        <taxon>Entomoplasmatales</taxon>
        <taxon>Entomoplasmataceae</taxon>
        <taxon>Mesoplasma</taxon>
    </lineage>
</organism>
<dbReference type="KEGG" id="msyr:CXP39_01840"/>
<dbReference type="Proteomes" id="UP000233419">
    <property type="component" value="Chromosome"/>
</dbReference>
<evidence type="ECO:0000259" key="5">
    <source>
        <dbReference type="PROSITE" id="PS50893"/>
    </source>
</evidence>
<evidence type="ECO:0000256" key="3">
    <source>
        <dbReference type="ARBA" id="ARBA00022741"/>
    </source>
</evidence>
<evidence type="ECO:0000313" key="6">
    <source>
        <dbReference type="EMBL" id="AUF83532.1"/>
    </source>
</evidence>
<dbReference type="Gene3D" id="3.40.50.300">
    <property type="entry name" value="P-loop containing nucleotide triphosphate hydrolases"/>
    <property type="match status" value="1"/>
</dbReference>
<dbReference type="AlphaFoldDB" id="A0A2K9BRA1"/>
<keyword evidence="7" id="KW-1185">Reference proteome</keyword>
<dbReference type="Pfam" id="PF00005">
    <property type="entry name" value="ABC_tran"/>
    <property type="match status" value="1"/>
</dbReference>
<name>A0A2K9BRA1_9MOLU</name>
<dbReference type="RefSeq" id="WP_027048113.1">
    <property type="nucleotide sequence ID" value="NZ_CP025257.1"/>
</dbReference>
<dbReference type="InterPro" id="IPR003439">
    <property type="entry name" value="ABC_transporter-like_ATP-bd"/>
</dbReference>
<dbReference type="SMART" id="SM00382">
    <property type="entry name" value="AAA"/>
    <property type="match status" value="1"/>
</dbReference>
<dbReference type="GO" id="GO:0005524">
    <property type="term" value="F:ATP binding"/>
    <property type="evidence" value="ECO:0007669"/>
    <property type="project" value="UniProtKB-KW"/>
</dbReference>
<dbReference type="GO" id="GO:0016887">
    <property type="term" value="F:ATP hydrolysis activity"/>
    <property type="evidence" value="ECO:0007669"/>
    <property type="project" value="InterPro"/>
</dbReference>
<dbReference type="EMBL" id="CP025257">
    <property type="protein sequence ID" value="AUF83532.1"/>
    <property type="molecule type" value="Genomic_DNA"/>
</dbReference>
<evidence type="ECO:0000256" key="4">
    <source>
        <dbReference type="ARBA" id="ARBA00022840"/>
    </source>
</evidence>
<accession>A0A2K9BRA1</accession>
<evidence type="ECO:0000256" key="2">
    <source>
        <dbReference type="ARBA" id="ARBA00022448"/>
    </source>
</evidence>
<comment type="similarity">
    <text evidence="1">Belongs to the ABC transporter superfamily.</text>
</comment>
<keyword evidence="2" id="KW-0813">Transport</keyword>
<dbReference type="PANTHER" id="PTHR42711:SF5">
    <property type="entry name" value="ABC TRANSPORTER ATP-BINDING PROTEIN NATA"/>
    <property type="match status" value="1"/>
</dbReference>
<keyword evidence="4 6" id="KW-0067">ATP-binding</keyword>
<reference evidence="6 7" key="1">
    <citation type="submission" date="2017-12" db="EMBL/GenBank/DDBJ databases">
        <title>Mesoplasma syrphidae YJS, Complete Genome.</title>
        <authorList>
            <person name="Knight T.F."/>
            <person name="Citino T."/>
            <person name="Rubinstein R."/>
            <person name="Neuschaefer Z."/>
        </authorList>
    </citation>
    <scope>NUCLEOTIDE SEQUENCE [LARGE SCALE GENOMIC DNA]</scope>
    <source>
        <strain evidence="6 7">YJS</strain>
    </source>
</reference>
<dbReference type="SUPFAM" id="SSF52540">
    <property type="entry name" value="P-loop containing nucleoside triphosphate hydrolases"/>
    <property type="match status" value="1"/>
</dbReference>
<dbReference type="OrthoDB" id="9779029at2"/>
<dbReference type="InterPro" id="IPR003593">
    <property type="entry name" value="AAA+_ATPase"/>
</dbReference>
<evidence type="ECO:0000313" key="7">
    <source>
        <dbReference type="Proteomes" id="UP000233419"/>
    </source>
</evidence>
<protein>
    <submittedName>
        <fullName evidence="6">ABC transporter ATP-binding protein</fullName>
    </submittedName>
</protein>
<sequence length="259" mass="29965">MIELKGVSKTFKTGFGIKDISFTIKKGEIVGFLGDNGAGKTTIIKLIFNEYAKDSGVVLINNRQNTKRRSLRKIAFFPDQNNFPLHYKIKDFMIYSAKLKKISKENIKKNGKILFEALNLVEYENSRFNELSAGLQKRALLLSILITDPEIIVLDEPTANLDVKSRIDFLDLLQKLAKFYNKTIFITSHNIDELNLIVNKIIIIEQGKIIYENKFDYKKEDLRSVYSKVIGKKISTIDYCKMNNIFKNNKDKEELYEKD</sequence>
<keyword evidence="3" id="KW-0547">Nucleotide-binding</keyword>
<dbReference type="PROSITE" id="PS50893">
    <property type="entry name" value="ABC_TRANSPORTER_2"/>
    <property type="match status" value="1"/>
</dbReference>
<dbReference type="InterPro" id="IPR027417">
    <property type="entry name" value="P-loop_NTPase"/>
</dbReference>
<gene>
    <name evidence="6" type="ORF">CXP39_01840</name>
</gene>
<evidence type="ECO:0000256" key="1">
    <source>
        <dbReference type="ARBA" id="ARBA00005417"/>
    </source>
</evidence>
<proteinExistence type="inferred from homology"/>
<dbReference type="PANTHER" id="PTHR42711">
    <property type="entry name" value="ABC TRANSPORTER ATP-BINDING PROTEIN"/>
    <property type="match status" value="1"/>
</dbReference>
<feature type="domain" description="ABC transporter" evidence="5">
    <location>
        <begin position="2"/>
        <end position="231"/>
    </location>
</feature>